<gene>
    <name evidence="2" type="ORF">RCL2_002260900</name>
    <name evidence="1" type="ORF">RclHR1_03720001</name>
</gene>
<evidence type="ECO:0000313" key="1">
    <source>
        <dbReference type="EMBL" id="GBC00040.1"/>
    </source>
</evidence>
<evidence type="ECO:0008006" key="4">
    <source>
        <dbReference type="Google" id="ProtNLM"/>
    </source>
</evidence>
<comment type="caution">
    <text evidence="1">The sequence shown here is derived from an EMBL/GenBank/DDBJ whole genome shotgun (WGS) entry which is preliminary data.</text>
</comment>
<dbReference type="OrthoDB" id="2315391at2759"/>
<organism evidence="1 3">
    <name type="scientific">Rhizophagus clarus</name>
    <dbReference type="NCBI Taxonomy" id="94130"/>
    <lineage>
        <taxon>Eukaryota</taxon>
        <taxon>Fungi</taxon>
        <taxon>Fungi incertae sedis</taxon>
        <taxon>Mucoromycota</taxon>
        <taxon>Glomeromycotina</taxon>
        <taxon>Glomeromycetes</taxon>
        <taxon>Glomerales</taxon>
        <taxon>Glomeraceae</taxon>
        <taxon>Rhizophagus</taxon>
    </lineage>
</organism>
<dbReference type="AlphaFoldDB" id="A0A2Z6RSS3"/>
<reference evidence="2" key="2">
    <citation type="submission" date="2019-10" db="EMBL/GenBank/DDBJ databases">
        <title>Conservation and host-specific expression of non-tandemly repeated heterogenous ribosome RNA gene in arbuscular mycorrhizal fungi.</title>
        <authorList>
            <person name="Maeda T."/>
            <person name="Kobayashi Y."/>
            <person name="Nakagawa T."/>
            <person name="Ezawa T."/>
            <person name="Yamaguchi K."/>
            <person name="Bino T."/>
            <person name="Nishimoto Y."/>
            <person name="Shigenobu S."/>
            <person name="Kawaguchi M."/>
        </authorList>
    </citation>
    <scope>NUCLEOTIDE SEQUENCE</scope>
    <source>
        <strain evidence="2">HR1</strain>
    </source>
</reference>
<reference evidence="1 3" key="1">
    <citation type="submission" date="2017-11" db="EMBL/GenBank/DDBJ databases">
        <title>The genome of Rhizophagus clarus HR1 reveals common genetic basis of auxotrophy among arbuscular mycorrhizal fungi.</title>
        <authorList>
            <person name="Kobayashi Y."/>
        </authorList>
    </citation>
    <scope>NUCLEOTIDE SEQUENCE [LARGE SCALE GENOMIC DNA]</scope>
    <source>
        <strain evidence="1 3">HR1</strain>
    </source>
</reference>
<name>A0A2Z6RSS3_9GLOM</name>
<sequence length="847" mass="97581">MAIVLNCVLFENSHDFTVNVNEINTIADSKVELGHLKIGQLKYIIWKQQEAIEQRFDLMKLWKIDISKFKSDITEEQIKMEGEQLKSFVYFLNYFPNQVAADKSVIIVQAAIGSSRGAIEAVSFRGAIEAAKRAACTGPCFPNVSDSLAMPLQQRNFEDAMRKVDETVYSNITKRIGKSNYWCLVSGGAPGIGKTRFGQELFNQIKNDLPKIYAKYDIPQEIRWTGIHFEYLLIDFANGYALTEKDYKLNASAIIGLRIAYAYFIEKEYMMTFQEFYIAIEAYAGKDRLIDLFTINVVISEIHSSLNLPNGRKIFLYLHIDEFQLIDLWDKKDISTPPIGLFYNMIHIISTYMLSTTHTFVMPFLSGTAPLAVIEQKEASRISFYFVECPLLNIESIIQIMDYFAEKFKAGIKNYAYKWKFSFPMLQLLEDTGGLPRALERLFIVCFGPSGLNGKEFFARLETEKIVFASIFYDVMSALDGQYNIKAYVRKNKQVALKLLSYCIEGTPVSGEEILDKDSNITIRSLERDKHIILSLSSKDDSFIIKLPFYFICLYNDVLDIVDLQLTKKLFEENIYWQELEKFVAYHETFRTNLKIRLGKTHMKLQELYPCASELDEYFNYTVKLKELHVCESSEQFPTTTTELTNKSNDEKINWKSGNVVVINGKSAKSADVILVREVDCKLKLLVMNQCKWDYGSVTMYQDQVDDEDKKNLDSFFKYIGDCTYIPITNIFTSRPYEGGLREDVTVISKENFKKHFGPVFSSRAKFAIIKEINPNFWDRNRLLNTLEGVGAASIDRALEKRPYFDDKGYLEVNPGAKNKKQKLDYFPFNISKKLTIENRDTSSVHM</sequence>
<proteinExistence type="predicted"/>
<evidence type="ECO:0000313" key="2">
    <source>
        <dbReference type="EMBL" id="GES95954.1"/>
    </source>
</evidence>
<dbReference type="STRING" id="94130.A0A2Z6RSS3"/>
<dbReference type="EMBL" id="BLAL01000246">
    <property type="protein sequence ID" value="GES95954.1"/>
    <property type="molecule type" value="Genomic_DNA"/>
</dbReference>
<dbReference type="Proteomes" id="UP000615446">
    <property type="component" value="Unassembled WGS sequence"/>
</dbReference>
<accession>A0A2Z6RSS3</accession>
<keyword evidence="3" id="KW-1185">Reference proteome</keyword>
<evidence type="ECO:0000313" key="3">
    <source>
        <dbReference type="Proteomes" id="UP000247702"/>
    </source>
</evidence>
<dbReference type="Proteomes" id="UP000247702">
    <property type="component" value="Unassembled WGS sequence"/>
</dbReference>
<protein>
    <recommendedName>
        <fullName evidence="4">Crinkler effector protein N-terminal domain-containing protein</fullName>
    </recommendedName>
</protein>
<dbReference type="EMBL" id="BEXD01003024">
    <property type="protein sequence ID" value="GBC00040.1"/>
    <property type="molecule type" value="Genomic_DNA"/>
</dbReference>